<dbReference type="PROSITE" id="PS50878">
    <property type="entry name" value="RT_POL"/>
    <property type="match status" value="1"/>
</dbReference>
<dbReference type="InterPro" id="IPR043128">
    <property type="entry name" value="Rev_trsase/Diguanyl_cyclase"/>
</dbReference>
<keyword evidence="3" id="KW-1185">Reference proteome</keyword>
<dbReference type="Pfam" id="PF00078">
    <property type="entry name" value="RVT_1"/>
    <property type="match status" value="1"/>
</dbReference>
<evidence type="ECO:0000313" key="3">
    <source>
        <dbReference type="Proteomes" id="UP001458880"/>
    </source>
</evidence>
<dbReference type="Gene3D" id="3.10.10.10">
    <property type="entry name" value="HIV Type 1 Reverse Transcriptase, subunit A, domain 1"/>
    <property type="match status" value="1"/>
</dbReference>
<dbReference type="AlphaFoldDB" id="A0AAW1IS26"/>
<keyword evidence="2" id="KW-0808">Transferase</keyword>
<accession>A0AAW1IS26</accession>
<dbReference type="PANTHER" id="PTHR24559">
    <property type="entry name" value="TRANSPOSON TY3-I GAG-POL POLYPROTEIN"/>
    <property type="match status" value="1"/>
</dbReference>
<protein>
    <submittedName>
        <fullName evidence="2">Reverse transcriptase (RNA-dependent DNA polymerase)</fullName>
    </submittedName>
</protein>
<evidence type="ECO:0000259" key="1">
    <source>
        <dbReference type="PROSITE" id="PS50878"/>
    </source>
</evidence>
<dbReference type="GO" id="GO:0003964">
    <property type="term" value="F:RNA-directed DNA polymerase activity"/>
    <property type="evidence" value="ECO:0007669"/>
    <property type="project" value="UniProtKB-KW"/>
</dbReference>
<proteinExistence type="predicted"/>
<reference evidence="2 3" key="1">
    <citation type="journal article" date="2024" name="BMC Genomics">
        <title>De novo assembly and annotation of Popillia japonica's genome with initial clues to its potential as an invasive pest.</title>
        <authorList>
            <person name="Cucini C."/>
            <person name="Boschi S."/>
            <person name="Funari R."/>
            <person name="Cardaioli E."/>
            <person name="Iannotti N."/>
            <person name="Marturano G."/>
            <person name="Paoli F."/>
            <person name="Bruttini M."/>
            <person name="Carapelli A."/>
            <person name="Frati F."/>
            <person name="Nardi F."/>
        </authorList>
    </citation>
    <scope>NUCLEOTIDE SEQUENCE [LARGE SCALE GENOMIC DNA]</scope>
    <source>
        <strain evidence="2">DMR45628</strain>
    </source>
</reference>
<dbReference type="InterPro" id="IPR053134">
    <property type="entry name" value="RNA-dir_DNA_polymerase"/>
</dbReference>
<comment type="caution">
    <text evidence="2">The sequence shown here is derived from an EMBL/GenBank/DDBJ whole genome shotgun (WGS) entry which is preliminary data.</text>
</comment>
<dbReference type="Gene3D" id="3.30.70.270">
    <property type="match status" value="1"/>
</dbReference>
<dbReference type="PANTHER" id="PTHR24559:SF444">
    <property type="entry name" value="REVERSE TRANSCRIPTASE DOMAIN-CONTAINING PROTEIN"/>
    <property type="match status" value="1"/>
</dbReference>
<dbReference type="InterPro" id="IPR043502">
    <property type="entry name" value="DNA/RNA_pol_sf"/>
</dbReference>
<dbReference type="Proteomes" id="UP001458880">
    <property type="component" value="Unassembled WGS sequence"/>
</dbReference>
<dbReference type="SUPFAM" id="SSF56672">
    <property type="entry name" value="DNA/RNA polymerases"/>
    <property type="match status" value="1"/>
</dbReference>
<dbReference type="EMBL" id="JASPKY010000577">
    <property type="protein sequence ID" value="KAK9692561.1"/>
    <property type="molecule type" value="Genomic_DNA"/>
</dbReference>
<evidence type="ECO:0000313" key="2">
    <source>
        <dbReference type="EMBL" id="KAK9692561.1"/>
    </source>
</evidence>
<feature type="domain" description="Reverse transcriptase" evidence="1">
    <location>
        <begin position="1"/>
        <end position="114"/>
    </location>
</feature>
<organism evidence="2 3">
    <name type="scientific">Popillia japonica</name>
    <name type="common">Japanese beetle</name>
    <dbReference type="NCBI Taxonomy" id="7064"/>
    <lineage>
        <taxon>Eukaryota</taxon>
        <taxon>Metazoa</taxon>
        <taxon>Ecdysozoa</taxon>
        <taxon>Arthropoda</taxon>
        <taxon>Hexapoda</taxon>
        <taxon>Insecta</taxon>
        <taxon>Pterygota</taxon>
        <taxon>Neoptera</taxon>
        <taxon>Endopterygota</taxon>
        <taxon>Coleoptera</taxon>
        <taxon>Polyphaga</taxon>
        <taxon>Scarabaeiformia</taxon>
        <taxon>Scarabaeidae</taxon>
        <taxon>Rutelinae</taxon>
        <taxon>Popillia</taxon>
    </lineage>
</organism>
<dbReference type="CDD" id="cd01647">
    <property type="entry name" value="RT_LTR"/>
    <property type="match status" value="1"/>
</dbReference>
<keyword evidence="2" id="KW-0695">RNA-directed DNA polymerase</keyword>
<sequence length="114" mass="12848">MDLVHGYLQMPLNEEARAKTAFITPDETGEFTRAIFGLMNAPFYSSKLMQLAMGPLRGQVALFYLDDILIPGKDWTDLMTILQMVLEALRKAKLTIKLSKCEFGTQEWNTSGSL</sequence>
<gene>
    <name evidence="2" type="ORF">QE152_g35085</name>
</gene>
<keyword evidence="2" id="KW-0548">Nucleotidyltransferase</keyword>
<dbReference type="InterPro" id="IPR000477">
    <property type="entry name" value="RT_dom"/>
</dbReference>
<name>A0AAW1IS26_POPJA</name>